<proteinExistence type="predicted"/>
<evidence type="ECO:0008006" key="3">
    <source>
        <dbReference type="Google" id="ProtNLM"/>
    </source>
</evidence>
<sequence>MILSRRPPDFVIGDPEAPYLLRWYLIPRNRWFNVYLHKFLRSDEDRALHDHPWWWVSLILRGRYLEHTPSDTFLRRAWRPRWGRATALHRVELFRARVCTTVRTPDQNGICRTRHSFSDARSMEAVWTIFITGPRVREWGFACPNGWRHWRDFCGVREDGTNSGTTGRGCA</sequence>
<dbReference type="RefSeq" id="WP_176612052.1">
    <property type="nucleotide sequence ID" value="NZ_JABXXR010000001.1"/>
</dbReference>
<evidence type="ECO:0000313" key="2">
    <source>
        <dbReference type="Proteomes" id="UP000585665"/>
    </source>
</evidence>
<keyword evidence="2" id="KW-1185">Reference proteome</keyword>
<reference evidence="1 2" key="1">
    <citation type="submission" date="2020-06" db="EMBL/GenBank/DDBJ databases">
        <title>Description of novel acetic acid bacteria.</title>
        <authorList>
            <person name="Sombolestani A."/>
        </authorList>
    </citation>
    <scope>NUCLEOTIDE SEQUENCE [LARGE SCALE GENOMIC DNA]</scope>
    <source>
        <strain evidence="1 2">LMG 27010</strain>
    </source>
</reference>
<gene>
    <name evidence="1" type="ORF">HUK82_00415</name>
</gene>
<comment type="caution">
    <text evidence="1">The sequence shown here is derived from an EMBL/GenBank/DDBJ whole genome shotgun (WGS) entry which is preliminary data.</text>
</comment>
<evidence type="ECO:0000313" key="1">
    <source>
        <dbReference type="EMBL" id="NVN39029.1"/>
    </source>
</evidence>
<dbReference type="Proteomes" id="UP000585665">
    <property type="component" value="Unassembled WGS sequence"/>
</dbReference>
<organism evidence="1 2">
    <name type="scientific">Ameyamaea chiangmaiensis</name>
    <dbReference type="NCBI Taxonomy" id="442969"/>
    <lineage>
        <taxon>Bacteria</taxon>
        <taxon>Pseudomonadati</taxon>
        <taxon>Pseudomonadota</taxon>
        <taxon>Alphaproteobacteria</taxon>
        <taxon>Acetobacterales</taxon>
        <taxon>Acetobacteraceae</taxon>
        <taxon>Ameyamaea</taxon>
    </lineage>
</organism>
<protein>
    <recommendedName>
        <fullName evidence="3">Cysteine dioxygenase type I</fullName>
    </recommendedName>
</protein>
<dbReference type="AlphaFoldDB" id="A0A850P8M0"/>
<accession>A0A850P8M0</accession>
<name>A0A850P8M0_9PROT</name>
<dbReference type="EMBL" id="JABXXR010000001">
    <property type="protein sequence ID" value="NVN39029.1"/>
    <property type="molecule type" value="Genomic_DNA"/>
</dbReference>